<evidence type="ECO:0000259" key="2">
    <source>
        <dbReference type="Pfam" id="PF01979"/>
    </source>
</evidence>
<name>A0A6I4W8T0_9ACTN</name>
<evidence type="ECO:0000256" key="1">
    <source>
        <dbReference type="ARBA" id="ARBA00022801"/>
    </source>
</evidence>
<feature type="domain" description="Amidohydrolase-related" evidence="2">
    <location>
        <begin position="48"/>
        <end position="410"/>
    </location>
</feature>
<dbReference type="InterPro" id="IPR011059">
    <property type="entry name" value="Metal-dep_hydrolase_composite"/>
</dbReference>
<comment type="caution">
    <text evidence="3">The sequence shown here is derived from an EMBL/GenBank/DDBJ whole genome shotgun (WGS) entry which is preliminary data.</text>
</comment>
<dbReference type="Proteomes" id="UP000431901">
    <property type="component" value="Unassembled WGS sequence"/>
</dbReference>
<reference evidence="3 4" key="1">
    <citation type="submission" date="2019-12" db="EMBL/GenBank/DDBJ databases">
        <title>Nocardia macrotermitis sp. nov. and Nocardia aurantia sp. nov., isolated from the gut of the fungus growing-termite Macrotermes natalensis.</title>
        <authorList>
            <person name="Christine B."/>
            <person name="Rene B."/>
        </authorList>
    </citation>
    <scope>NUCLEOTIDE SEQUENCE [LARGE SCALE GENOMIC DNA]</scope>
    <source>
        <strain evidence="3 4">DSM 102126</strain>
    </source>
</reference>
<gene>
    <name evidence="3" type="ORF">GQ466_10800</name>
</gene>
<dbReference type="PANTHER" id="PTHR43794">
    <property type="entry name" value="AMINOHYDROLASE SSNA-RELATED"/>
    <property type="match status" value="1"/>
</dbReference>
<evidence type="ECO:0000313" key="4">
    <source>
        <dbReference type="Proteomes" id="UP000431901"/>
    </source>
</evidence>
<dbReference type="Gene3D" id="3.20.20.140">
    <property type="entry name" value="Metal-dependent hydrolases"/>
    <property type="match status" value="1"/>
</dbReference>
<organism evidence="3 4">
    <name type="scientific">Actinomadura rayongensis</name>
    <dbReference type="NCBI Taxonomy" id="1429076"/>
    <lineage>
        <taxon>Bacteria</taxon>
        <taxon>Bacillati</taxon>
        <taxon>Actinomycetota</taxon>
        <taxon>Actinomycetes</taxon>
        <taxon>Streptosporangiales</taxon>
        <taxon>Thermomonosporaceae</taxon>
        <taxon>Actinomadura</taxon>
    </lineage>
</organism>
<dbReference type="GO" id="GO:0016810">
    <property type="term" value="F:hydrolase activity, acting on carbon-nitrogen (but not peptide) bonds"/>
    <property type="evidence" value="ECO:0007669"/>
    <property type="project" value="InterPro"/>
</dbReference>
<dbReference type="InterPro" id="IPR006680">
    <property type="entry name" value="Amidohydro-rel"/>
</dbReference>
<dbReference type="InterPro" id="IPR050287">
    <property type="entry name" value="MTA/SAH_deaminase"/>
</dbReference>
<protein>
    <submittedName>
        <fullName evidence="3">Amidohydrolase family protein</fullName>
    </submittedName>
</protein>
<dbReference type="PANTHER" id="PTHR43794:SF11">
    <property type="entry name" value="AMIDOHYDROLASE-RELATED DOMAIN-CONTAINING PROTEIN"/>
    <property type="match status" value="1"/>
</dbReference>
<dbReference type="Gene3D" id="2.30.40.10">
    <property type="entry name" value="Urease, subunit C, domain 1"/>
    <property type="match status" value="1"/>
</dbReference>
<dbReference type="Pfam" id="PF01979">
    <property type="entry name" value="Amidohydro_1"/>
    <property type="match status" value="1"/>
</dbReference>
<sequence>MEKMTDILSDVTVFTDGRWQDHRDIHITDGIVTGIHPSVSRGDVTRHVIPGFVNTHTHLQQSLMRGMAENTGLLEWLRLIGTETVQITPERAYLATVAASLELLRSGTTTVVEHMWPTPSSAVHEAVIRGLNDTGIRAVLGRGIADRADASRRWGFEPALLSPIDDVLAHVAGLIELTADSRISPALAVPNPRSITKEGLAATRAFAESHAVPVMIHLLETITDDVMCHEHLGMSAVKFLEAADFLWPQLLAVHCVELDSYGQDILAERGVAVAYNPVCNMRLGSGVAPVVSMMERGIKVGLGVDGAASNDTQDMFQAFRIGAYLQRVANKRADILTFPEMIDIACGGANENLGLPAVVGGVSVGAPADLTVIQFDRDYATLPVRDPGAMILTAGSAAIVDRVLVDGEVVYRDGKSTRVDEEELIEGLSRLTT</sequence>
<dbReference type="OrthoDB" id="3189065at2"/>
<keyword evidence="1 3" id="KW-0378">Hydrolase</keyword>
<accession>A0A6I4W8T0</accession>
<dbReference type="SUPFAM" id="SSF51338">
    <property type="entry name" value="Composite domain of metallo-dependent hydrolases"/>
    <property type="match status" value="1"/>
</dbReference>
<dbReference type="SUPFAM" id="SSF51556">
    <property type="entry name" value="Metallo-dependent hydrolases"/>
    <property type="match status" value="1"/>
</dbReference>
<dbReference type="InterPro" id="IPR032466">
    <property type="entry name" value="Metal_Hydrolase"/>
</dbReference>
<dbReference type="EMBL" id="WUTW01000002">
    <property type="protein sequence ID" value="MXQ64526.1"/>
    <property type="molecule type" value="Genomic_DNA"/>
</dbReference>
<dbReference type="AlphaFoldDB" id="A0A6I4W8T0"/>
<evidence type="ECO:0000313" key="3">
    <source>
        <dbReference type="EMBL" id="MXQ64526.1"/>
    </source>
</evidence>
<keyword evidence="4" id="KW-1185">Reference proteome</keyword>
<proteinExistence type="predicted"/>